<feature type="non-terminal residue" evidence="2">
    <location>
        <position position="95"/>
    </location>
</feature>
<proteinExistence type="predicted"/>
<keyword evidence="1" id="KW-0472">Membrane</keyword>
<gene>
    <name evidence="2" type="ORF">METZ01_LOCUS382516</name>
</gene>
<evidence type="ECO:0000256" key="1">
    <source>
        <dbReference type="SAM" id="Phobius"/>
    </source>
</evidence>
<reference evidence="2" key="1">
    <citation type="submission" date="2018-05" db="EMBL/GenBank/DDBJ databases">
        <authorList>
            <person name="Lanie J.A."/>
            <person name="Ng W.-L."/>
            <person name="Kazmierczak K.M."/>
            <person name="Andrzejewski T.M."/>
            <person name="Davidsen T.M."/>
            <person name="Wayne K.J."/>
            <person name="Tettelin H."/>
            <person name="Glass J.I."/>
            <person name="Rusch D."/>
            <person name="Podicherti R."/>
            <person name="Tsui H.-C.T."/>
            <person name="Winkler M.E."/>
        </authorList>
    </citation>
    <scope>NUCLEOTIDE SEQUENCE</scope>
</reference>
<dbReference type="EMBL" id="UINC01141741">
    <property type="protein sequence ID" value="SVD29662.1"/>
    <property type="molecule type" value="Genomic_DNA"/>
</dbReference>
<feature type="transmembrane region" description="Helical" evidence="1">
    <location>
        <begin position="60"/>
        <end position="79"/>
    </location>
</feature>
<organism evidence="2">
    <name type="scientific">marine metagenome</name>
    <dbReference type="NCBI Taxonomy" id="408172"/>
    <lineage>
        <taxon>unclassified sequences</taxon>
        <taxon>metagenomes</taxon>
        <taxon>ecological metagenomes</taxon>
    </lineage>
</organism>
<protein>
    <submittedName>
        <fullName evidence="2">Uncharacterized protein</fullName>
    </submittedName>
</protein>
<name>A0A382U6M2_9ZZZZ</name>
<keyword evidence="1" id="KW-0812">Transmembrane</keyword>
<feature type="transmembrane region" description="Helical" evidence="1">
    <location>
        <begin position="20"/>
        <end position="48"/>
    </location>
</feature>
<keyword evidence="1" id="KW-1133">Transmembrane helix</keyword>
<dbReference type="AlphaFoldDB" id="A0A382U6M2"/>
<accession>A0A382U6M2</accession>
<sequence>MLQENQEGAPSPNRFNWLPWLIPLILVPLIFWGTPLSAILVGTGLSLTLNRPLVGDGNKISGLALQSAIVLLGFTLNAVNLWQTSQDFAGIIAAY</sequence>
<evidence type="ECO:0000313" key="2">
    <source>
        <dbReference type="EMBL" id="SVD29662.1"/>
    </source>
</evidence>